<accession>A0A5A9PBQ6</accession>
<reference evidence="2 3" key="1">
    <citation type="journal article" date="2019" name="Mol. Ecol. Resour.">
        <title>Chromosome-level genome assembly of Triplophysa tibetana, a fish adapted to the harsh high-altitude environment of the Tibetan Plateau.</title>
        <authorList>
            <person name="Yang X."/>
            <person name="Liu H."/>
            <person name="Ma Z."/>
            <person name="Zou Y."/>
            <person name="Zou M."/>
            <person name="Mao Y."/>
            <person name="Li X."/>
            <person name="Wang H."/>
            <person name="Chen T."/>
            <person name="Wang W."/>
            <person name="Yang R."/>
        </authorList>
    </citation>
    <scope>NUCLEOTIDE SEQUENCE [LARGE SCALE GENOMIC DNA]</scope>
    <source>
        <strain evidence="2">TTIB1903HZAU</strain>
        <tissue evidence="2">Muscle</tissue>
    </source>
</reference>
<organism evidence="2 3">
    <name type="scientific">Triplophysa tibetana</name>
    <dbReference type="NCBI Taxonomy" id="1572043"/>
    <lineage>
        <taxon>Eukaryota</taxon>
        <taxon>Metazoa</taxon>
        <taxon>Chordata</taxon>
        <taxon>Craniata</taxon>
        <taxon>Vertebrata</taxon>
        <taxon>Euteleostomi</taxon>
        <taxon>Actinopterygii</taxon>
        <taxon>Neopterygii</taxon>
        <taxon>Teleostei</taxon>
        <taxon>Ostariophysi</taxon>
        <taxon>Cypriniformes</taxon>
        <taxon>Nemacheilidae</taxon>
        <taxon>Triplophysa</taxon>
    </lineage>
</organism>
<name>A0A5A9PBQ6_9TELE</name>
<protein>
    <submittedName>
        <fullName evidence="2">Uncharacterized protein</fullName>
    </submittedName>
</protein>
<gene>
    <name evidence="2" type="ORF">E1301_Tti015927</name>
</gene>
<proteinExistence type="predicted"/>
<feature type="compositionally biased region" description="Acidic residues" evidence="1">
    <location>
        <begin position="58"/>
        <end position="69"/>
    </location>
</feature>
<dbReference type="Proteomes" id="UP000324632">
    <property type="component" value="Chromosome 7"/>
</dbReference>
<evidence type="ECO:0000313" key="3">
    <source>
        <dbReference type="Proteomes" id="UP000324632"/>
    </source>
</evidence>
<dbReference type="AlphaFoldDB" id="A0A5A9PBQ6"/>
<evidence type="ECO:0000313" key="2">
    <source>
        <dbReference type="EMBL" id="KAA0719420.1"/>
    </source>
</evidence>
<evidence type="ECO:0000256" key="1">
    <source>
        <dbReference type="SAM" id="MobiDB-lite"/>
    </source>
</evidence>
<dbReference type="EMBL" id="SOYY01000007">
    <property type="protein sequence ID" value="KAA0719420.1"/>
    <property type="molecule type" value="Genomic_DNA"/>
</dbReference>
<comment type="caution">
    <text evidence="2">The sequence shown here is derived from an EMBL/GenBank/DDBJ whole genome shotgun (WGS) entry which is preliminary data.</text>
</comment>
<sequence length="166" mass="18732">MVLHNITTSSGATMTILDPHDDQVVVVNVENVRNNEEVPTERVINDEVSESVRKDEESSVENELMDDGDVEVQMSETKVDSRIEGRMSRDCVVTRSGRNEDQRSVRELLRFSARRGGNLPIPHTDSYIIDNRNLAAQIIFLFQVLLPPPMCRENLAPRAAARFARA</sequence>
<keyword evidence="3" id="KW-1185">Reference proteome</keyword>
<feature type="region of interest" description="Disordered" evidence="1">
    <location>
        <begin position="49"/>
        <end position="69"/>
    </location>
</feature>